<dbReference type="PANTHER" id="PTHR12374:SF63">
    <property type="entry name" value="TRANSCRIPTIONAL ADAPTER 2-BETA"/>
    <property type="match status" value="1"/>
</dbReference>
<feature type="domain" description="SANT" evidence="9">
    <location>
        <begin position="88"/>
        <end position="140"/>
    </location>
</feature>
<dbReference type="Pfam" id="PF00249">
    <property type="entry name" value="Myb_DNA-binding"/>
    <property type="match status" value="1"/>
</dbReference>
<dbReference type="GO" id="GO:0070461">
    <property type="term" value="C:SAGA-type complex"/>
    <property type="evidence" value="ECO:0007669"/>
    <property type="project" value="TreeGrafter"/>
</dbReference>
<dbReference type="InterPro" id="IPR000433">
    <property type="entry name" value="Znf_ZZ"/>
</dbReference>
<evidence type="ECO:0000259" key="8">
    <source>
        <dbReference type="PROSITE" id="PS50135"/>
    </source>
</evidence>
<dbReference type="Gene3D" id="3.30.60.90">
    <property type="match status" value="1"/>
</dbReference>
<evidence type="ECO:0000259" key="7">
    <source>
        <dbReference type="PROSITE" id="PS50090"/>
    </source>
</evidence>
<organism evidence="10 11">
    <name type="scientific">Varroa destructor</name>
    <name type="common">Honeybee mite</name>
    <dbReference type="NCBI Taxonomy" id="109461"/>
    <lineage>
        <taxon>Eukaryota</taxon>
        <taxon>Metazoa</taxon>
        <taxon>Ecdysozoa</taxon>
        <taxon>Arthropoda</taxon>
        <taxon>Chelicerata</taxon>
        <taxon>Arachnida</taxon>
        <taxon>Acari</taxon>
        <taxon>Parasitiformes</taxon>
        <taxon>Mesostigmata</taxon>
        <taxon>Gamasina</taxon>
        <taxon>Dermanyssoidea</taxon>
        <taxon>Varroidae</taxon>
        <taxon>Varroa</taxon>
    </lineage>
</organism>
<dbReference type="AlphaFoldDB" id="A0A7M7JBX7"/>
<dbReference type="GO" id="GO:0006357">
    <property type="term" value="P:regulation of transcription by RNA polymerase II"/>
    <property type="evidence" value="ECO:0007669"/>
    <property type="project" value="TreeGrafter"/>
</dbReference>
<dbReference type="PANTHER" id="PTHR12374">
    <property type="entry name" value="TRANSCRIPTIONAL ADAPTOR 2 ADA2 -RELATED"/>
    <property type="match status" value="1"/>
</dbReference>
<dbReference type="CDD" id="cd00167">
    <property type="entry name" value="SANT"/>
    <property type="match status" value="1"/>
</dbReference>
<dbReference type="GO" id="GO:0005634">
    <property type="term" value="C:nucleus"/>
    <property type="evidence" value="ECO:0007669"/>
    <property type="project" value="UniProtKB-SubCell"/>
</dbReference>
<dbReference type="EnsemblMetazoa" id="XM_022791942">
    <property type="protein sequence ID" value="XP_022647677"/>
    <property type="gene ID" value="LOC111244642"/>
</dbReference>
<evidence type="ECO:0000256" key="3">
    <source>
        <dbReference type="ARBA" id="ARBA00022771"/>
    </source>
</evidence>
<feature type="region of interest" description="Disordered" evidence="6">
    <location>
        <begin position="344"/>
        <end position="374"/>
    </location>
</feature>
<dbReference type="CDD" id="cd02335">
    <property type="entry name" value="ZZ_ADA2"/>
    <property type="match status" value="1"/>
</dbReference>
<dbReference type="CTD" id="559295"/>
<reference evidence="10" key="1">
    <citation type="submission" date="2021-01" db="UniProtKB">
        <authorList>
            <consortium name="EnsemblMetazoa"/>
        </authorList>
    </citation>
    <scope>IDENTIFICATION</scope>
</reference>
<comment type="subcellular location">
    <subcellularLocation>
        <location evidence="1">Nucleus</location>
    </subcellularLocation>
</comment>
<feature type="compositionally biased region" description="Low complexity" evidence="6">
    <location>
        <begin position="479"/>
        <end position="492"/>
    </location>
</feature>
<dbReference type="InParanoid" id="A0A7M7JBX7"/>
<dbReference type="Proteomes" id="UP000594260">
    <property type="component" value="Unplaced"/>
</dbReference>
<dbReference type="PROSITE" id="PS50135">
    <property type="entry name" value="ZF_ZZ_2"/>
    <property type="match status" value="1"/>
</dbReference>
<dbReference type="KEGG" id="vde:111244642"/>
<dbReference type="GeneID" id="111244642"/>
<accession>A0A7M7JBX7</accession>
<dbReference type="GO" id="GO:0003713">
    <property type="term" value="F:transcription coactivator activity"/>
    <property type="evidence" value="ECO:0007669"/>
    <property type="project" value="TreeGrafter"/>
</dbReference>
<dbReference type="GO" id="GO:0003682">
    <property type="term" value="F:chromatin binding"/>
    <property type="evidence" value="ECO:0007669"/>
    <property type="project" value="TreeGrafter"/>
</dbReference>
<feature type="compositionally biased region" description="Basic residues" evidence="6">
    <location>
        <begin position="493"/>
        <end position="504"/>
    </location>
</feature>
<evidence type="ECO:0000256" key="6">
    <source>
        <dbReference type="SAM" id="MobiDB-lite"/>
    </source>
</evidence>
<name>A0A7M7JBX7_VARDE</name>
<dbReference type="PROSITE" id="PS50090">
    <property type="entry name" value="MYB_LIKE"/>
    <property type="match status" value="1"/>
</dbReference>
<feature type="region of interest" description="Disordered" evidence="6">
    <location>
        <begin position="412"/>
        <end position="528"/>
    </location>
</feature>
<feature type="domain" description="Myb-like" evidence="7">
    <location>
        <begin position="90"/>
        <end position="136"/>
    </location>
</feature>
<dbReference type="SUPFAM" id="SSF57850">
    <property type="entry name" value="RING/U-box"/>
    <property type="match status" value="1"/>
</dbReference>
<feature type="compositionally biased region" description="Gly residues" evidence="6">
    <location>
        <begin position="1"/>
        <end position="12"/>
    </location>
</feature>
<feature type="region of interest" description="Disordered" evidence="6">
    <location>
        <begin position="154"/>
        <end position="181"/>
    </location>
</feature>
<dbReference type="RefSeq" id="XP_022647677.1">
    <property type="nucleotide sequence ID" value="XM_022791942.1"/>
</dbReference>
<dbReference type="SUPFAM" id="SSF46689">
    <property type="entry name" value="Homeodomain-like"/>
    <property type="match status" value="1"/>
</dbReference>
<dbReference type="Pfam" id="PF25299">
    <property type="entry name" value="ZZ_ADA2"/>
    <property type="match status" value="1"/>
</dbReference>
<evidence type="ECO:0000313" key="11">
    <source>
        <dbReference type="Proteomes" id="UP000594260"/>
    </source>
</evidence>
<keyword evidence="4" id="KW-0862">Zinc</keyword>
<dbReference type="Pfam" id="PF22941">
    <property type="entry name" value="TADA2A-like_3rd"/>
    <property type="match status" value="1"/>
</dbReference>
<dbReference type="Gene3D" id="1.10.10.60">
    <property type="entry name" value="Homeodomain-like"/>
    <property type="match status" value="1"/>
</dbReference>
<dbReference type="GO" id="GO:0008270">
    <property type="term" value="F:zinc ion binding"/>
    <property type="evidence" value="ECO:0007669"/>
    <property type="project" value="UniProtKB-KW"/>
</dbReference>
<dbReference type="OrthoDB" id="270417at2759"/>
<dbReference type="FunCoup" id="A0A7M7JBX7">
    <property type="interactions" value="1064"/>
</dbReference>
<sequence length="528" mass="58246">MPGPSGGSGPGGSCSPSGGSISGGQTAEHKCVYCTSDIRGLRVRCTQQTCGPTFNLCSECFACQVELGTHRRTHSYEIIDDGNFPLFNERSAWRAVEESQLLDSVERFGFGNWEDIKTMLSGRTVEEVKAHYGHFYIDGNIGKVTWGRCGPPSQNVIDRSLPPGEPLSPSLNSPTKPPQELSVNDQLEMGYMPNRDDFEKEFDNDAENLISQLALCEDEDPTDREAKMALIDSYARRLGERVRRKKFAREHNLLCLFIKGGASPGCRGVKASSREGRMRREASEKLRPFLQDTSGEELEAFMINLESQMDLKGRIKDLSRARRNGLTRLEDLFDFEQAKKRRDKLMHRRAIQSSQGGADATVGPLRSPENLGPGSFGSSGFLRACGGSGDHHEQLATLEGLGALGVLVGHSSSSGSSQYSDFSGTTSDVSEWSGGGGGPGPRKPRRRTSVVSRDRKGFHRRQRQTNGNSIGHGTTITRNSNNNNSNNNSGSNKLKHHRKCRHFNRTGFPKNKPKARGKDKRKDVWIVR</sequence>
<dbReference type="InterPro" id="IPR043145">
    <property type="entry name" value="Znf_ZZ_sf"/>
</dbReference>
<evidence type="ECO:0000256" key="4">
    <source>
        <dbReference type="ARBA" id="ARBA00022833"/>
    </source>
</evidence>
<evidence type="ECO:0000313" key="10">
    <source>
        <dbReference type="EnsemblMetazoa" id="XP_022647677"/>
    </source>
</evidence>
<keyword evidence="2" id="KW-0479">Metal-binding</keyword>
<dbReference type="GO" id="GO:0006338">
    <property type="term" value="P:chromatin remodeling"/>
    <property type="evidence" value="ECO:0007669"/>
    <property type="project" value="TreeGrafter"/>
</dbReference>
<feature type="compositionally biased region" description="Low complexity" evidence="6">
    <location>
        <begin position="412"/>
        <end position="424"/>
    </location>
</feature>
<evidence type="ECO:0000256" key="1">
    <source>
        <dbReference type="ARBA" id="ARBA00004123"/>
    </source>
</evidence>
<dbReference type="InterPro" id="IPR017884">
    <property type="entry name" value="SANT_dom"/>
</dbReference>
<keyword evidence="11" id="KW-1185">Reference proteome</keyword>
<keyword evidence="3 5" id="KW-0863">Zinc-finger</keyword>
<feature type="domain" description="ZZ-type" evidence="8">
    <location>
        <begin position="26"/>
        <end position="84"/>
    </location>
</feature>
<proteinExistence type="predicted"/>
<protein>
    <submittedName>
        <fullName evidence="10">Uncharacterized protein</fullName>
    </submittedName>
</protein>
<feature type="region of interest" description="Disordered" evidence="6">
    <location>
        <begin position="1"/>
        <end position="25"/>
    </location>
</feature>
<dbReference type="InterPro" id="IPR055141">
    <property type="entry name" value="TADA2A_B-like_dom"/>
</dbReference>
<dbReference type="PROSITE" id="PS51293">
    <property type="entry name" value="SANT"/>
    <property type="match status" value="1"/>
</dbReference>
<dbReference type="InterPro" id="IPR001005">
    <property type="entry name" value="SANT/Myb"/>
</dbReference>
<dbReference type="InterPro" id="IPR041983">
    <property type="entry name" value="ADA2-like_ZZ"/>
</dbReference>
<evidence type="ECO:0000256" key="2">
    <source>
        <dbReference type="ARBA" id="ARBA00022723"/>
    </source>
</evidence>
<dbReference type="SMART" id="SM00717">
    <property type="entry name" value="SANT"/>
    <property type="match status" value="1"/>
</dbReference>
<feature type="compositionally biased region" description="Polar residues" evidence="6">
    <location>
        <begin position="464"/>
        <end position="478"/>
    </location>
</feature>
<dbReference type="InterPro" id="IPR009057">
    <property type="entry name" value="Homeodomain-like_sf"/>
</dbReference>
<evidence type="ECO:0000256" key="5">
    <source>
        <dbReference type="PROSITE-ProRule" id="PRU00228"/>
    </source>
</evidence>
<evidence type="ECO:0000259" key="9">
    <source>
        <dbReference type="PROSITE" id="PS51293"/>
    </source>
</evidence>